<dbReference type="InterPro" id="IPR032707">
    <property type="entry name" value="MYCBPAP"/>
</dbReference>
<dbReference type="InterPro" id="IPR013783">
    <property type="entry name" value="Ig-like_fold"/>
</dbReference>
<accession>A0A6J3C739</accession>
<reference evidence="2" key="1">
    <citation type="submission" date="2025-08" db="UniProtKB">
        <authorList>
            <consortium name="RefSeq"/>
        </authorList>
    </citation>
    <scope>IDENTIFICATION</scope>
    <source>
        <tissue evidence="2">Whole larvae</tissue>
    </source>
</reference>
<evidence type="ECO:0000313" key="1">
    <source>
        <dbReference type="Proteomes" id="UP001652740"/>
    </source>
</evidence>
<dbReference type="RefSeq" id="XP_031767615.2">
    <property type="nucleotide sequence ID" value="XM_031911755.2"/>
</dbReference>
<protein>
    <submittedName>
        <fullName evidence="2">MYCBP-associated protein-like</fullName>
    </submittedName>
</protein>
<dbReference type="GeneID" id="113513617"/>
<dbReference type="PANTHER" id="PTHR48421">
    <property type="entry name" value="MYCBP-ASSOCIATED PROTEIN"/>
    <property type="match status" value="1"/>
</dbReference>
<keyword evidence="1" id="KW-1185">Reference proteome</keyword>
<dbReference type="Gene3D" id="2.60.40.10">
    <property type="entry name" value="Immunoglobulins"/>
    <property type="match status" value="1"/>
</dbReference>
<dbReference type="AlphaFoldDB" id="A0A6J3C739"/>
<evidence type="ECO:0000313" key="2">
    <source>
        <dbReference type="RefSeq" id="XP_031767615.2"/>
    </source>
</evidence>
<dbReference type="InParanoid" id="A0A6J3C739"/>
<proteinExistence type="predicted"/>
<organism evidence="1 2">
    <name type="scientific">Galleria mellonella</name>
    <name type="common">Greater wax moth</name>
    <dbReference type="NCBI Taxonomy" id="7137"/>
    <lineage>
        <taxon>Eukaryota</taxon>
        <taxon>Metazoa</taxon>
        <taxon>Ecdysozoa</taxon>
        <taxon>Arthropoda</taxon>
        <taxon>Hexapoda</taxon>
        <taxon>Insecta</taxon>
        <taxon>Pterygota</taxon>
        <taxon>Neoptera</taxon>
        <taxon>Endopterygota</taxon>
        <taxon>Lepidoptera</taxon>
        <taxon>Glossata</taxon>
        <taxon>Ditrysia</taxon>
        <taxon>Pyraloidea</taxon>
        <taxon>Pyralidae</taxon>
        <taxon>Galleriinae</taxon>
        <taxon>Galleria</taxon>
    </lineage>
</organism>
<dbReference type="KEGG" id="gmw:113513617"/>
<gene>
    <name evidence="2" type="primary">LOC113513617</name>
</gene>
<dbReference type="Pfam" id="PF14646">
    <property type="entry name" value="MYCBPAP"/>
    <property type="match status" value="1"/>
</dbReference>
<dbReference type="Proteomes" id="UP001652740">
    <property type="component" value="Unplaced"/>
</dbReference>
<sequence length="584" mass="69183">MENLQNREFFVKDHIDPDHELLVWEKWIRIRKEETKRLGERTNRPPVDLTMNLLEKVREDKERKVVLEHAQVEKKPTVRNNLWEQPVRLKQKCYCNPVYEVHRTQVELGHPSVIEHVGVPDYIQFNEKGLTGVSKRKTCNQLDEDYVNYRMKREKELVHKIEKIDPFRPDVSKLIIKGSKPVPPPKKILPIPSISVVPSLVSENITCSIYAVRINNTVIFKYIPGQNVEIIQKMQRESWHEPCTSWTYYFNVPLKRAGRSKLFLENLGTVALRYSWKKIKRSIPFIPEDFHTPVFFFNKNEDVLSPGQSKQLSFTFVSDKVGIYSEIWELSFCNICFFDTLADKLIINLHGDSVENIVNIKRKIETLKNRINRKAINNIVMDLLEDIVHKATITEPQIYPYKKNILESEIFNMKNPTCFYHQTEVNKMKDMYTEMVPGELWDLSISNWRQKMMEKAYDERIKYYELLRKSHMELLKPWNEGEDLITHKYRATKLLLGKMVDSFDLSYKRVLDMINYKKEIPEQSEPSESYHRIESLTVDPHTINIIRNVFYIYAYEHVSTAIETVVGILSSLDLNKWIEFDFCR</sequence>
<dbReference type="PANTHER" id="PTHR48421:SF1">
    <property type="entry name" value="MYCBP-ASSOCIATED PROTEIN"/>
    <property type="match status" value="1"/>
</dbReference>
<name>A0A6J3C739_GALME</name>